<sequence>MNSLVTAHIIRFVLLVLFQGILFNHINFLGYINPFAYILFIIFFPVKNNRLAFIFISFILGLTIDMFTDSGGIHAAASVTIAYIRPVFLKFAFGSMYEHQNIKFDNTDFSAKVVYIAILTILHHIILFSLEIFNISNILSILQKTLFSGIFTILMIVLLSIIFSRKTK</sequence>
<feature type="transmembrane region" description="Helical" evidence="1">
    <location>
        <begin position="73"/>
        <end position="93"/>
    </location>
</feature>
<dbReference type="Proteomes" id="UP000656244">
    <property type="component" value="Unassembled WGS sequence"/>
</dbReference>
<feature type="transmembrane region" description="Helical" evidence="1">
    <location>
        <begin position="12"/>
        <end position="44"/>
    </location>
</feature>
<dbReference type="EMBL" id="JACNMF010000002">
    <property type="protein sequence ID" value="MBC3757969.1"/>
    <property type="molecule type" value="Genomic_DNA"/>
</dbReference>
<comment type="caution">
    <text evidence="2">The sequence shown here is derived from an EMBL/GenBank/DDBJ whole genome shotgun (WGS) entry which is preliminary data.</text>
</comment>
<proteinExistence type="predicted"/>
<evidence type="ECO:0000256" key="1">
    <source>
        <dbReference type="SAM" id="Phobius"/>
    </source>
</evidence>
<keyword evidence="1" id="KW-0812">Transmembrane</keyword>
<evidence type="ECO:0000313" key="3">
    <source>
        <dbReference type="Proteomes" id="UP000656244"/>
    </source>
</evidence>
<dbReference type="AlphaFoldDB" id="A0A923H9B4"/>
<evidence type="ECO:0000313" key="2">
    <source>
        <dbReference type="EMBL" id="MBC3757969.1"/>
    </source>
</evidence>
<name>A0A923H9B4_9FLAO</name>
<keyword evidence="1" id="KW-1133">Transmembrane helix</keyword>
<feature type="transmembrane region" description="Helical" evidence="1">
    <location>
        <begin position="113"/>
        <end position="133"/>
    </location>
</feature>
<protein>
    <submittedName>
        <fullName evidence="2">Rod shape-determining protein MreD</fullName>
    </submittedName>
</protein>
<feature type="transmembrane region" description="Helical" evidence="1">
    <location>
        <begin position="145"/>
        <end position="163"/>
    </location>
</feature>
<keyword evidence="3" id="KW-1185">Reference proteome</keyword>
<reference evidence="2" key="1">
    <citation type="submission" date="2020-08" db="EMBL/GenBank/DDBJ databases">
        <title>Hyunsoonleella sp. strain SJ7 genome sequencing and assembly.</title>
        <authorList>
            <person name="Kim I."/>
        </authorList>
    </citation>
    <scope>NUCLEOTIDE SEQUENCE</scope>
    <source>
        <strain evidence="2">SJ7</strain>
    </source>
</reference>
<dbReference type="RefSeq" id="WP_186560191.1">
    <property type="nucleotide sequence ID" value="NZ_JACNMF010000002.1"/>
</dbReference>
<keyword evidence="1" id="KW-0472">Membrane</keyword>
<gene>
    <name evidence="2" type="ORF">H7U19_06110</name>
</gene>
<organism evidence="2 3">
    <name type="scientific">Hyunsoonleella aquatilis</name>
    <dbReference type="NCBI Taxonomy" id="2762758"/>
    <lineage>
        <taxon>Bacteria</taxon>
        <taxon>Pseudomonadati</taxon>
        <taxon>Bacteroidota</taxon>
        <taxon>Flavobacteriia</taxon>
        <taxon>Flavobacteriales</taxon>
        <taxon>Flavobacteriaceae</taxon>
    </lineage>
</organism>
<feature type="transmembrane region" description="Helical" evidence="1">
    <location>
        <begin position="51"/>
        <end position="67"/>
    </location>
</feature>
<accession>A0A923H9B4</accession>